<comment type="similarity">
    <text evidence="4">Belongs to the HepT RNase toxin family.</text>
</comment>
<sequence length="140" mass="15550">MYDVNVTFIRSRLACLPELAQALSAATVAWTGALLEGLAQERALHLAAEIATDVGHALIDGFIMRDASSYEDIIDIISEEGVVTKEVAEPLRNLVLLRKALVQEYDSWPRKELHPLTSELPRVLMGFSDQVETYLAKELI</sequence>
<gene>
    <name evidence="5" type="ORF">DFP98_106172</name>
</gene>
<dbReference type="GO" id="GO:0004540">
    <property type="term" value="F:RNA nuclease activity"/>
    <property type="evidence" value="ECO:0007669"/>
    <property type="project" value="InterPro"/>
</dbReference>
<dbReference type="GO" id="GO:0110001">
    <property type="term" value="C:toxin-antitoxin complex"/>
    <property type="evidence" value="ECO:0007669"/>
    <property type="project" value="InterPro"/>
</dbReference>
<dbReference type="OrthoDB" id="2375467at2"/>
<dbReference type="PANTHER" id="PTHR33397:SF5">
    <property type="entry name" value="RNASE YUTE-RELATED"/>
    <property type="match status" value="1"/>
</dbReference>
<dbReference type="AlphaFoldDB" id="A0A3D9KEH6"/>
<dbReference type="Proteomes" id="UP000256977">
    <property type="component" value="Unassembled WGS sequence"/>
</dbReference>
<name>A0A3D9KEH6_9BACL</name>
<keyword evidence="3" id="KW-0378">Hydrolase</keyword>
<reference evidence="5 6" key="1">
    <citation type="submission" date="2018-07" db="EMBL/GenBank/DDBJ databases">
        <title>Genomic Encyclopedia of Type Strains, Phase III (KMG-III): the genomes of soil and plant-associated and newly described type strains.</title>
        <authorList>
            <person name="Whitman W."/>
        </authorList>
    </citation>
    <scope>NUCLEOTIDE SEQUENCE [LARGE SCALE GENOMIC DNA]</scope>
    <source>
        <strain evidence="5 6">CECT 7287</strain>
    </source>
</reference>
<dbReference type="Gene3D" id="1.20.120.580">
    <property type="entry name" value="bsu32300-like"/>
    <property type="match status" value="1"/>
</dbReference>
<dbReference type="GO" id="GO:0016787">
    <property type="term" value="F:hydrolase activity"/>
    <property type="evidence" value="ECO:0007669"/>
    <property type="project" value="UniProtKB-KW"/>
</dbReference>
<organism evidence="5 6">
    <name type="scientific">Cohnella phaseoli</name>
    <dbReference type="NCBI Taxonomy" id="456490"/>
    <lineage>
        <taxon>Bacteria</taxon>
        <taxon>Bacillati</taxon>
        <taxon>Bacillota</taxon>
        <taxon>Bacilli</taxon>
        <taxon>Bacillales</taxon>
        <taxon>Paenibacillaceae</taxon>
        <taxon>Cohnella</taxon>
    </lineage>
</organism>
<keyword evidence="1" id="KW-1277">Toxin-antitoxin system</keyword>
<protein>
    <submittedName>
        <fullName evidence="5">Uncharacterized protein YutE (UPF0331/DUF86 family)</fullName>
    </submittedName>
</protein>
<evidence type="ECO:0000313" key="5">
    <source>
        <dbReference type="EMBL" id="RED84299.1"/>
    </source>
</evidence>
<dbReference type="InterPro" id="IPR037038">
    <property type="entry name" value="HepT-like_sf"/>
</dbReference>
<dbReference type="InterPro" id="IPR052379">
    <property type="entry name" value="Type_VII_TA_RNase"/>
</dbReference>
<evidence type="ECO:0000256" key="4">
    <source>
        <dbReference type="ARBA" id="ARBA00024207"/>
    </source>
</evidence>
<evidence type="ECO:0000256" key="2">
    <source>
        <dbReference type="ARBA" id="ARBA00022722"/>
    </source>
</evidence>
<dbReference type="EMBL" id="QRDZ01000006">
    <property type="protein sequence ID" value="RED84299.1"/>
    <property type="molecule type" value="Genomic_DNA"/>
</dbReference>
<proteinExistence type="inferred from homology"/>
<keyword evidence="2" id="KW-0540">Nuclease</keyword>
<dbReference type="PANTHER" id="PTHR33397">
    <property type="entry name" value="UPF0331 PROTEIN YUTE"/>
    <property type="match status" value="1"/>
</dbReference>
<accession>A0A3D9KEH6</accession>
<keyword evidence="6" id="KW-1185">Reference proteome</keyword>
<evidence type="ECO:0000256" key="3">
    <source>
        <dbReference type="ARBA" id="ARBA00022801"/>
    </source>
</evidence>
<evidence type="ECO:0000313" key="6">
    <source>
        <dbReference type="Proteomes" id="UP000256977"/>
    </source>
</evidence>
<evidence type="ECO:0000256" key="1">
    <source>
        <dbReference type="ARBA" id="ARBA00022649"/>
    </source>
</evidence>
<dbReference type="InterPro" id="IPR008201">
    <property type="entry name" value="HepT-like"/>
</dbReference>
<comment type="caution">
    <text evidence="5">The sequence shown here is derived from an EMBL/GenBank/DDBJ whole genome shotgun (WGS) entry which is preliminary data.</text>
</comment>
<dbReference type="RefSeq" id="WP_116060449.1">
    <property type="nucleotide sequence ID" value="NZ_QRDZ01000006.1"/>
</dbReference>
<dbReference type="Pfam" id="PF01934">
    <property type="entry name" value="HepT-like"/>
    <property type="match status" value="1"/>
</dbReference>